<keyword evidence="4" id="KW-1185">Reference proteome</keyword>
<feature type="transmembrane region" description="Helical" evidence="1">
    <location>
        <begin position="70"/>
        <end position="93"/>
    </location>
</feature>
<reference evidence="3 4" key="1">
    <citation type="submission" date="2024-06" db="EMBL/GenBank/DDBJ databases">
        <title>Genomic Encyclopedia of Type Strains, Phase IV (KMG-IV): sequencing the most valuable type-strain genomes for metagenomic binning, comparative biology and taxonomic classification.</title>
        <authorList>
            <person name="Goeker M."/>
        </authorList>
    </citation>
    <scope>NUCLEOTIDE SEQUENCE [LARGE SCALE GENOMIC DNA]</scope>
    <source>
        <strain evidence="3 4">DSM 27865</strain>
    </source>
</reference>
<evidence type="ECO:0000313" key="3">
    <source>
        <dbReference type="EMBL" id="MET3793521.1"/>
    </source>
</evidence>
<evidence type="ECO:0000313" key="4">
    <source>
        <dbReference type="Proteomes" id="UP001549076"/>
    </source>
</evidence>
<keyword evidence="1" id="KW-0472">Membrane</keyword>
<evidence type="ECO:0000256" key="1">
    <source>
        <dbReference type="SAM" id="Phobius"/>
    </source>
</evidence>
<protein>
    <submittedName>
        <fullName evidence="3">Uncharacterized protein</fullName>
    </submittedName>
</protein>
<organism evidence="3 4">
    <name type="scientific">Aquamicrobium terrae</name>
    <dbReference type="NCBI Taxonomy" id="1324945"/>
    <lineage>
        <taxon>Bacteria</taxon>
        <taxon>Pseudomonadati</taxon>
        <taxon>Pseudomonadota</taxon>
        <taxon>Alphaproteobacteria</taxon>
        <taxon>Hyphomicrobiales</taxon>
        <taxon>Phyllobacteriaceae</taxon>
        <taxon>Aquamicrobium</taxon>
    </lineage>
</organism>
<proteinExistence type="predicted"/>
<evidence type="ECO:0000256" key="2">
    <source>
        <dbReference type="SAM" id="SignalP"/>
    </source>
</evidence>
<keyword evidence="2" id="KW-0732">Signal</keyword>
<keyword evidence="1" id="KW-0812">Transmembrane</keyword>
<accession>A0ABV2N398</accession>
<name>A0ABV2N398_9HYPH</name>
<feature type="chain" id="PRO_5046003795" evidence="2">
    <location>
        <begin position="31"/>
        <end position="113"/>
    </location>
</feature>
<feature type="signal peptide" evidence="2">
    <location>
        <begin position="1"/>
        <end position="30"/>
    </location>
</feature>
<dbReference type="Proteomes" id="UP001549076">
    <property type="component" value="Unassembled WGS sequence"/>
</dbReference>
<gene>
    <name evidence="3" type="ORF">ABID37_003749</name>
</gene>
<keyword evidence="1" id="KW-1133">Transmembrane helix</keyword>
<comment type="caution">
    <text evidence="3">The sequence shown here is derived from an EMBL/GenBank/DDBJ whole genome shotgun (WGS) entry which is preliminary data.</text>
</comment>
<dbReference type="RefSeq" id="WP_354197460.1">
    <property type="nucleotide sequence ID" value="NZ_JBEPML010000015.1"/>
</dbReference>
<dbReference type="EMBL" id="JBEPML010000015">
    <property type="protein sequence ID" value="MET3793521.1"/>
    <property type="molecule type" value="Genomic_DNA"/>
</dbReference>
<sequence length="113" mass="12443">MFRFLFRLAAMVSLSVAVIMAVLDATRTVAASQLVTTPFKTSWNAVSPETLGAAEMFVREKVNPLLWDTAVNWVLALPGFVVFAALALLLYAVGYRRERPQERYAAGRPAAHS</sequence>